<dbReference type="AlphaFoldDB" id="A0A6B1FCG2"/>
<organism evidence="1">
    <name type="scientific">Synechococcus sp. SB0676_bin_10</name>
    <dbReference type="NCBI Taxonomy" id="2604869"/>
    <lineage>
        <taxon>Bacteria</taxon>
        <taxon>Bacillati</taxon>
        <taxon>Cyanobacteriota</taxon>
        <taxon>Cyanophyceae</taxon>
        <taxon>Synechococcales</taxon>
        <taxon>Synechococcaceae</taxon>
        <taxon>Synechococcus</taxon>
    </lineage>
</organism>
<dbReference type="EMBL" id="VYDO01000218">
    <property type="protein sequence ID" value="MYG38653.1"/>
    <property type="molecule type" value="Genomic_DNA"/>
</dbReference>
<sequence>MDALLRPTVIEGLDGPGNGQRLEAEAAYGFPAFADRLTLTPALALALSPDSSTYGLLWSVAPYSEQAQAGPWEVVLEGQRHEHVSSASPADHSLNLRFSLLF</sequence>
<accession>A0A6B1FCG2</accession>
<evidence type="ECO:0000313" key="1">
    <source>
        <dbReference type="EMBL" id="MYG38653.1"/>
    </source>
</evidence>
<gene>
    <name evidence="1" type="ORF">F4162_06710</name>
</gene>
<name>A0A6B1FCG2_9SYNE</name>
<proteinExistence type="predicted"/>
<protein>
    <submittedName>
        <fullName evidence="1">Uncharacterized protein</fullName>
    </submittedName>
</protein>
<reference evidence="1" key="1">
    <citation type="submission" date="2019-09" db="EMBL/GenBank/DDBJ databases">
        <title>Characterisation of the sponge microbiome using genome-centric metagenomics.</title>
        <authorList>
            <person name="Engelberts J.P."/>
            <person name="Robbins S.J."/>
            <person name="De Goeij J.M."/>
            <person name="Aranda M."/>
            <person name="Bell S.C."/>
            <person name="Webster N.S."/>
        </authorList>
    </citation>
    <scope>NUCLEOTIDE SEQUENCE</scope>
    <source>
        <strain evidence="1">SB0676_bin_10</strain>
    </source>
</reference>
<comment type="caution">
    <text evidence="1">The sequence shown here is derived from an EMBL/GenBank/DDBJ whole genome shotgun (WGS) entry which is preliminary data.</text>
</comment>